<comment type="caution">
    <text evidence="2">The sequence shown here is derived from an EMBL/GenBank/DDBJ whole genome shotgun (WGS) entry which is preliminary data.</text>
</comment>
<accession>R6TNE6</accession>
<protein>
    <recommendedName>
        <fullName evidence="1">RNHCP domain-containing protein</fullName>
    </recommendedName>
</protein>
<reference evidence="2" key="1">
    <citation type="submission" date="2012-11" db="EMBL/GenBank/DDBJ databases">
        <title>Dependencies among metagenomic species, viruses, plasmids and units of genetic variation.</title>
        <authorList>
            <person name="Nielsen H.B."/>
            <person name="Almeida M."/>
            <person name="Juncker A.S."/>
            <person name="Rasmussen S."/>
            <person name="Li J."/>
            <person name="Sunagawa S."/>
            <person name="Plichta D."/>
            <person name="Gautier L."/>
            <person name="Le Chatelier E."/>
            <person name="Peletier E."/>
            <person name="Bonde I."/>
            <person name="Nielsen T."/>
            <person name="Manichanh C."/>
            <person name="Arumugam M."/>
            <person name="Batto J."/>
            <person name="Santos M.B.Q.D."/>
            <person name="Blom N."/>
            <person name="Borruel N."/>
            <person name="Burgdorf K.S."/>
            <person name="Boumezbeur F."/>
            <person name="Casellas F."/>
            <person name="Dore J."/>
            <person name="Guarner F."/>
            <person name="Hansen T."/>
            <person name="Hildebrand F."/>
            <person name="Kaas R.S."/>
            <person name="Kennedy S."/>
            <person name="Kristiansen K."/>
            <person name="Kultima J.R."/>
            <person name="Leonard P."/>
            <person name="Levenez F."/>
            <person name="Lund O."/>
            <person name="Moumen B."/>
            <person name="Le Paslier D."/>
            <person name="Pons N."/>
            <person name="Pedersen O."/>
            <person name="Prifti E."/>
            <person name="Qin J."/>
            <person name="Raes J."/>
            <person name="Tap J."/>
            <person name="Tims S."/>
            <person name="Ussery D.W."/>
            <person name="Yamada T."/>
            <person name="MetaHit consortium"/>
            <person name="Renault P."/>
            <person name="Sicheritz-Ponten T."/>
            <person name="Bork P."/>
            <person name="Wang J."/>
            <person name="Brunak S."/>
            <person name="Ehrlich S.D."/>
        </authorList>
    </citation>
    <scope>NUCLEOTIDE SEQUENCE [LARGE SCALE GENOMIC DNA]</scope>
</reference>
<evidence type="ECO:0000313" key="2">
    <source>
        <dbReference type="EMBL" id="CDC74938.1"/>
    </source>
</evidence>
<dbReference type="Proteomes" id="UP000017938">
    <property type="component" value="Unassembled WGS sequence"/>
</dbReference>
<dbReference type="AlphaFoldDB" id="R6TNE6"/>
<evidence type="ECO:0000313" key="3">
    <source>
        <dbReference type="Proteomes" id="UP000017938"/>
    </source>
</evidence>
<evidence type="ECO:0000259" key="1">
    <source>
        <dbReference type="Pfam" id="PF12647"/>
    </source>
</evidence>
<dbReference type="EMBL" id="CBFW010000260">
    <property type="protein sequence ID" value="CDC74938.1"/>
    <property type="molecule type" value="Genomic_DNA"/>
</dbReference>
<name>R6TNE6_9BACT</name>
<organism evidence="2 3">
    <name type="scientific">Candidatus Colimorpha enterica</name>
    <dbReference type="NCBI Taxonomy" id="3083063"/>
    <lineage>
        <taxon>Bacteria</taxon>
        <taxon>Pseudomonadati</taxon>
        <taxon>Bacteroidota</taxon>
        <taxon>Bacteroidia</taxon>
        <taxon>Bacteroidales</taxon>
        <taxon>Candidatus Colimorpha</taxon>
    </lineage>
</organism>
<dbReference type="InterPro" id="IPR024439">
    <property type="entry name" value="RNHCP"/>
</dbReference>
<feature type="domain" description="RNHCP" evidence="1">
    <location>
        <begin position="15"/>
        <end position="94"/>
    </location>
</feature>
<gene>
    <name evidence="2" type="ORF">BN580_01679</name>
</gene>
<dbReference type="STRING" id="1263015.BN580_01679"/>
<proteinExistence type="predicted"/>
<dbReference type="Pfam" id="PF12647">
    <property type="entry name" value="RNHCP"/>
    <property type="match status" value="1"/>
</dbReference>
<sequence length="112" mass="12364">MQDISTRTFTKNDSGFVCGHCGKTVLPLGYSSRNHCPFCLWSRHLDINPGDRLSECGGLMEPVSAEPDAKKGYVITHRCVKCGAVRRNRAALSGEQSDDIRKIIRLTAQGKQ</sequence>